<comment type="subcellular location">
    <subcellularLocation>
        <location evidence="1">Membrane</location>
        <topology evidence="1">Multi-pass membrane protein</topology>
    </subcellularLocation>
</comment>
<feature type="transmembrane region" description="Helical" evidence="7">
    <location>
        <begin position="244"/>
        <end position="263"/>
    </location>
</feature>
<keyword evidence="4 7" id="KW-1133">Transmembrane helix</keyword>
<evidence type="ECO:0000313" key="8">
    <source>
        <dbReference type="EMBL" id="CAL4989950.1"/>
    </source>
</evidence>
<keyword evidence="9" id="KW-1185">Reference proteome</keyword>
<sequence length="540" mass="60106">MMMQLGERRDAAGGDNAAGRRSDHHDSRCHRFCRFPSPMSVRYIYTLLFLLANVFAWVIRENHVTFFDRQRRSGCHGNHDCLAADGVLVISHTSFLFFLVMFFSTVNTTKLQDPRNSWHCQWWLAKILLLGASIMISTFAPTYWMQLYGKIAPFGAGIFLFIQLLSVMRLITKLNHKWCQTNFETRYLVVIAVSVIAYSGSMVAIILMSLWYTGCGLNMAFIGTTMILVLLLPLISIKSKANGFYMEPGMVGAYSVFLCFAAITSEPETECYKKEKAGAWAHFKTIVGFVVGLVSTAAAVFSTGQEYKCIQFRNVVESEDDVPYGYGFFHSVFATGCMYFAMLFVGWDTHHTTMGKWNVDIGWTSAWVHIVNEGLAVISFVAILLARIYGIGWLGQVLGRIFGIGGQQHQSSEMQVLSRRRDDDDEEAPPSSPSTVDLEDDMIGHGGVPSPVVPLLHDQVVQDDGTINADDPPPPPGHAAAGPSSAACAAGRRRDDAGRRGNNSWTMRLTTRNVLLCCLCVHVILICFASLYMLLLYAQR</sequence>
<evidence type="ECO:0008006" key="10">
    <source>
        <dbReference type="Google" id="ProtNLM"/>
    </source>
</evidence>
<feature type="region of interest" description="Disordered" evidence="6">
    <location>
        <begin position="413"/>
        <end position="442"/>
    </location>
</feature>
<keyword evidence="5 7" id="KW-0472">Membrane</keyword>
<gene>
    <name evidence="8" type="ORF">URODEC1_LOCUS60028</name>
</gene>
<feature type="transmembrane region" description="Helical" evidence="7">
    <location>
        <begin position="367"/>
        <end position="390"/>
    </location>
</feature>
<dbReference type="InterPro" id="IPR005016">
    <property type="entry name" value="TDE1/TMS"/>
</dbReference>
<dbReference type="Pfam" id="PF03348">
    <property type="entry name" value="Serinc"/>
    <property type="match status" value="2"/>
</dbReference>
<keyword evidence="3 7" id="KW-0812">Transmembrane</keyword>
<proteinExistence type="inferred from homology"/>
<evidence type="ECO:0000256" key="7">
    <source>
        <dbReference type="SAM" id="Phobius"/>
    </source>
</evidence>
<feature type="transmembrane region" description="Helical" evidence="7">
    <location>
        <begin position="187"/>
        <end position="211"/>
    </location>
</feature>
<evidence type="ECO:0000256" key="6">
    <source>
        <dbReference type="SAM" id="MobiDB-lite"/>
    </source>
</evidence>
<dbReference type="EMBL" id="OZ075133">
    <property type="protein sequence ID" value="CAL4989950.1"/>
    <property type="molecule type" value="Genomic_DNA"/>
</dbReference>
<feature type="region of interest" description="Disordered" evidence="6">
    <location>
        <begin position="464"/>
        <end position="504"/>
    </location>
</feature>
<dbReference type="AlphaFoldDB" id="A0ABC9B0A1"/>
<evidence type="ECO:0000256" key="5">
    <source>
        <dbReference type="ARBA" id="ARBA00023136"/>
    </source>
</evidence>
<comment type="similarity">
    <text evidence="2">Belongs to the TDE1 family.</text>
</comment>
<evidence type="ECO:0000256" key="3">
    <source>
        <dbReference type="ARBA" id="ARBA00022692"/>
    </source>
</evidence>
<evidence type="ECO:0000256" key="4">
    <source>
        <dbReference type="ARBA" id="ARBA00022989"/>
    </source>
</evidence>
<feature type="transmembrane region" description="Helical" evidence="7">
    <location>
        <begin position="283"/>
        <end position="303"/>
    </location>
</feature>
<feature type="transmembrane region" description="Helical" evidence="7">
    <location>
        <begin position="324"/>
        <end position="347"/>
    </location>
</feature>
<feature type="compositionally biased region" description="Low complexity" evidence="6">
    <location>
        <begin position="478"/>
        <end position="490"/>
    </location>
</feature>
<feature type="transmembrane region" description="Helical" evidence="7">
    <location>
        <begin position="41"/>
        <end position="59"/>
    </location>
</feature>
<feature type="transmembrane region" description="Helical" evidence="7">
    <location>
        <begin position="127"/>
        <end position="145"/>
    </location>
</feature>
<evidence type="ECO:0000313" key="9">
    <source>
        <dbReference type="Proteomes" id="UP001497457"/>
    </source>
</evidence>
<dbReference type="PANTHER" id="PTHR10383">
    <property type="entry name" value="SERINE INCORPORATOR"/>
    <property type="match status" value="1"/>
</dbReference>
<feature type="transmembrane region" description="Helical" evidence="7">
    <location>
        <begin position="151"/>
        <end position="171"/>
    </location>
</feature>
<feature type="transmembrane region" description="Helical" evidence="7">
    <location>
        <begin position="514"/>
        <end position="538"/>
    </location>
</feature>
<accession>A0ABC9B0A1</accession>
<feature type="transmembrane region" description="Helical" evidence="7">
    <location>
        <begin position="217"/>
        <end position="237"/>
    </location>
</feature>
<protein>
    <recommendedName>
        <fullName evidence="10">Serine incorporator</fullName>
    </recommendedName>
</protein>
<reference evidence="8 9" key="2">
    <citation type="submission" date="2024-10" db="EMBL/GenBank/DDBJ databases">
        <authorList>
            <person name="Ryan C."/>
        </authorList>
    </citation>
    <scope>NUCLEOTIDE SEQUENCE [LARGE SCALE GENOMIC DNA]</scope>
</reference>
<organism evidence="8 9">
    <name type="scientific">Urochloa decumbens</name>
    <dbReference type="NCBI Taxonomy" id="240449"/>
    <lineage>
        <taxon>Eukaryota</taxon>
        <taxon>Viridiplantae</taxon>
        <taxon>Streptophyta</taxon>
        <taxon>Embryophyta</taxon>
        <taxon>Tracheophyta</taxon>
        <taxon>Spermatophyta</taxon>
        <taxon>Magnoliopsida</taxon>
        <taxon>Liliopsida</taxon>
        <taxon>Poales</taxon>
        <taxon>Poaceae</taxon>
        <taxon>PACMAD clade</taxon>
        <taxon>Panicoideae</taxon>
        <taxon>Panicodae</taxon>
        <taxon>Paniceae</taxon>
        <taxon>Melinidinae</taxon>
        <taxon>Urochloa</taxon>
    </lineage>
</organism>
<feature type="region of interest" description="Disordered" evidence="6">
    <location>
        <begin position="1"/>
        <end position="24"/>
    </location>
</feature>
<reference evidence="9" key="1">
    <citation type="submission" date="2024-06" db="EMBL/GenBank/DDBJ databases">
        <authorList>
            <person name="Ryan C."/>
        </authorList>
    </citation>
    <scope>NUCLEOTIDE SEQUENCE [LARGE SCALE GENOMIC DNA]</scope>
</reference>
<name>A0ABC9B0A1_9POAL</name>
<dbReference type="Proteomes" id="UP001497457">
    <property type="component" value="Chromosome 23rd"/>
</dbReference>
<dbReference type="GO" id="GO:0016020">
    <property type="term" value="C:membrane"/>
    <property type="evidence" value="ECO:0007669"/>
    <property type="project" value="UniProtKB-SubCell"/>
</dbReference>
<dbReference type="PANTHER" id="PTHR10383:SF44">
    <property type="entry name" value="SERINC-DOMAIN CONTAINING SERINE AND SPHINGOLIPID BIOSYNTHESIS PROTEIN"/>
    <property type="match status" value="1"/>
</dbReference>
<evidence type="ECO:0000256" key="2">
    <source>
        <dbReference type="ARBA" id="ARBA00006665"/>
    </source>
</evidence>
<feature type="transmembrane region" description="Helical" evidence="7">
    <location>
        <begin position="86"/>
        <end position="106"/>
    </location>
</feature>
<evidence type="ECO:0000256" key="1">
    <source>
        <dbReference type="ARBA" id="ARBA00004141"/>
    </source>
</evidence>